<dbReference type="Gene3D" id="2.30.30.40">
    <property type="entry name" value="SH3 Domains"/>
    <property type="match status" value="1"/>
</dbReference>
<dbReference type="EMBL" id="RDSM01000002">
    <property type="protein sequence ID" value="RXH56223.1"/>
    <property type="molecule type" value="Genomic_DNA"/>
</dbReference>
<dbReference type="AlphaFoldDB" id="A0A4Q0SYB8"/>
<evidence type="ECO:0000259" key="2">
    <source>
        <dbReference type="Pfam" id="PF08239"/>
    </source>
</evidence>
<proteinExistence type="predicted"/>
<dbReference type="RefSeq" id="WP_241654627.1">
    <property type="nucleotide sequence ID" value="NZ_RDSM01000002.1"/>
</dbReference>
<dbReference type="Proteomes" id="UP000289437">
    <property type="component" value="Unassembled WGS sequence"/>
</dbReference>
<protein>
    <recommendedName>
        <fullName evidence="2">SH3b domain-containing protein</fullName>
    </recommendedName>
</protein>
<sequence length="371" mass="40907">MRPKLSSQYVFVTAKQGLLRDRIAAVSNRTGTVTNGDKLEVLERGRRFIKVKTEKGEIGWIDEKSVATQETFDAFDKLAKDHAEDPAVASGVVRDEVYMHLKPGRETERFYRLAEGDKLKLIARATLPKALPPGVLATRSATPSTAAGVAASGAKSGKAASAVVPPPVLLPLMEDWWLVRDAQNRTGWVYSRMMDVDAPDSLTRYAEGQRFVGAYVLTTVNDPEAPQDDKNIPVFLTVLSPYKAGLAYDFDQVRLFTWNVKKHRYETGFREKNVEGYLPVVIGKMKDPNGKAVVAQEELPSFTYKVLAADSPVPTPDPVTGIVSPGKVITKTYRLEGNTVHRILAPGETAPDEAHPEPPPEKDKKGKKKKR</sequence>
<feature type="compositionally biased region" description="Basic and acidic residues" evidence="1">
    <location>
        <begin position="352"/>
        <end position="364"/>
    </location>
</feature>
<evidence type="ECO:0000256" key="1">
    <source>
        <dbReference type="SAM" id="MobiDB-lite"/>
    </source>
</evidence>
<feature type="domain" description="SH3b" evidence="2">
    <location>
        <begin position="27"/>
        <end position="65"/>
    </location>
</feature>
<gene>
    <name evidence="3" type="ORF">GRAN_3080</name>
</gene>
<name>A0A4Q0SYB8_9BACT</name>
<accession>A0A4Q0SYB8</accession>
<comment type="caution">
    <text evidence="3">The sequence shown here is derived from an EMBL/GenBank/DDBJ whole genome shotgun (WGS) entry which is preliminary data.</text>
</comment>
<evidence type="ECO:0000313" key="3">
    <source>
        <dbReference type="EMBL" id="RXH56223.1"/>
    </source>
</evidence>
<feature type="region of interest" description="Disordered" evidence="1">
    <location>
        <begin position="342"/>
        <end position="371"/>
    </location>
</feature>
<dbReference type="InterPro" id="IPR003646">
    <property type="entry name" value="SH3-like_bac-type"/>
</dbReference>
<dbReference type="Pfam" id="PF08239">
    <property type="entry name" value="SH3_3"/>
    <property type="match status" value="1"/>
</dbReference>
<reference evidence="3 4" key="1">
    <citation type="submission" date="2018-11" db="EMBL/GenBank/DDBJ databases">
        <authorList>
            <person name="Mardanov A.V."/>
            <person name="Ravin N.V."/>
            <person name="Dedysh S.N."/>
        </authorList>
    </citation>
    <scope>NUCLEOTIDE SEQUENCE [LARGE SCALE GENOMIC DNA]</scope>
    <source>
        <strain evidence="3 4">AF10</strain>
    </source>
</reference>
<reference evidence="4" key="2">
    <citation type="submission" date="2019-02" db="EMBL/GenBank/DDBJ databases">
        <title>Granulicella sibirica sp. nov., a psychrotolerant acidobacterium isolated from an organic soil layer in forested tundra, West Siberia.</title>
        <authorList>
            <person name="Oshkin I.Y."/>
            <person name="Kulichevskaya I.S."/>
            <person name="Rijpstra W.I.C."/>
            <person name="Sinninghe Damste J.S."/>
            <person name="Rakitin A.L."/>
            <person name="Ravin N.V."/>
            <person name="Dedysh S.N."/>
        </authorList>
    </citation>
    <scope>NUCLEOTIDE SEQUENCE [LARGE SCALE GENOMIC DNA]</scope>
    <source>
        <strain evidence="4">AF10</strain>
    </source>
</reference>
<evidence type="ECO:0000313" key="4">
    <source>
        <dbReference type="Proteomes" id="UP000289437"/>
    </source>
</evidence>
<keyword evidence="4" id="KW-1185">Reference proteome</keyword>
<organism evidence="3 4">
    <name type="scientific">Granulicella sibirica</name>
    <dbReference type="NCBI Taxonomy" id="2479048"/>
    <lineage>
        <taxon>Bacteria</taxon>
        <taxon>Pseudomonadati</taxon>
        <taxon>Acidobacteriota</taxon>
        <taxon>Terriglobia</taxon>
        <taxon>Terriglobales</taxon>
        <taxon>Acidobacteriaceae</taxon>
        <taxon>Granulicella</taxon>
    </lineage>
</organism>